<keyword evidence="1" id="KW-0472">Membrane</keyword>
<dbReference type="EMBL" id="REGN01005647">
    <property type="protein sequence ID" value="RNA12646.1"/>
    <property type="molecule type" value="Genomic_DNA"/>
</dbReference>
<dbReference type="AlphaFoldDB" id="A0A3M7QMJ0"/>
<feature type="transmembrane region" description="Helical" evidence="1">
    <location>
        <begin position="6"/>
        <end position="29"/>
    </location>
</feature>
<gene>
    <name evidence="2" type="ORF">BpHYR1_000775</name>
</gene>
<organism evidence="2 3">
    <name type="scientific">Brachionus plicatilis</name>
    <name type="common">Marine rotifer</name>
    <name type="synonym">Brachionus muelleri</name>
    <dbReference type="NCBI Taxonomy" id="10195"/>
    <lineage>
        <taxon>Eukaryota</taxon>
        <taxon>Metazoa</taxon>
        <taxon>Spiralia</taxon>
        <taxon>Gnathifera</taxon>
        <taxon>Rotifera</taxon>
        <taxon>Eurotatoria</taxon>
        <taxon>Monogononta</taxon>
        <taxon>Pseudotrocha</taxon>
        <taxon>Ploima</taxon>
        <taxon>Brachionidae</taxon>
        <taxon>Brachionus</taxon>
    </lineage>
</organism>
<keyword evidence="3" id="KW-1185">Reference proteome</keyword>
<dbReference type="Proteomes" id="UP000276133">
    <property type="component" value="Unassembled WGS sequence"/>
</dbReference>
<name>A0A3M7QMJ0_BRAPC</name>
<evidence type="ECO:0000256" key="1">
    <source>
        <dbReference type="SAM" id="Phobius"/>
    </source>
</evidence>
<comment type="caution">
    <text evidence="2">The sequence shown here is derived from an EMBL/GenBank/DDBJ whole genome shotgun (WGS) entry which is preliminary data.</text>
</comment>
<keyword evidence="1" id="KW-0812">Transmembrane</keyword>
<dbReference type="OrthoDB" id="10191747at2759"/>
<evidence type="ECO:0000313" key="2">
    <source>
        <dbReference type="EMBL" id="RNA12646.1"/>
    </source>
</evidence>
<evidence type="ECO:0000313" key="3">
    <source>
        <dbReference type="Proteomes" id="UP000276133"/>
    </source>
</evidence>
<proteinExistence type="predicted"/>
<protein>
    <submittedName>
        <fullName evidence="2">Uncharacterized protein</fullName>
    </submittedName>
</protein>
<keyword evidence="1" id="KW-1133">Transmembrane helix</keyword>
<accession>A0A3M7QMJ0</accession>
<sequence>METTWTDYYIVFLASLFSTIVMSTCTIVARRRKNTLNVKFNKIDERLDQLININNKPQDFICSIVNS</sequence>
<reference evidence="2 3" key="1">
    <citation type="journal article" date="2018" name="Sci. Rep.">
        <title>Genomic signatures of local adaptation to the degree of environmental predictability in rotifers.</title>
        <authorList>
            <person name="Franch-Gras L."/>
            <person name="Hahn C."/>
            <person name="Garcia-Roger E.M."/>
            <person name="Carmona M.J."/>
            <person name="Serra M."/>
            <person name="Gomez A."/>
        </authorList>
    </citation>
    <scope>NUCLEOTIDE SEQUENCE [LARGE SCALE GENOMIC DNA]</scope>
    <source>
        <strain evidence="2">HYR1</strain>
    </source>
</reference>